<evidence type="ECO:0000313" key="2">
    <source>
        <dbReference type="Proteomes" id="UP000295741"/>
    </source>
</evidence>
<dbReference type="OrthoDB" id="1438237at2"/>
<accession>A0A4V3C576</accession>
<proteinExistence type="predicted"/>
<name>A0A4V3C576_9BACT</name>
<gene>
    <name evidence="1" type="ORF">BC659_0878</name>
</gene>
<dbReference type="AlphaFoldDB" id="A0A4V3C576"/>
<dbReference type="EMBL" id="SNWP01000010">
    <property type="protein sequence ID" value="TDO28798.1"/>
    <property type="molecule type" value="Genomic_DNA"/>
</dbReference>
<dbReference type="RefSeq" id="WP_133473421.1">
    <property type="nucleotide sequence ID" value="NZ_SNWP01000010.1"/>
</dbReference>
<dbReference type="Pfam" id="PF15590">
    <property type="entry name" value="Imm27"/>
    <property type="match status" value="1"/>
</dbReference>
<keyword evidence="2" id="KW-1185">Reference proteome</keyword>
<reference evidence="1 2" key="1">
    <citation type="submission" date="2019-03" db="EMBL/GenBank/DDBJ databases">
        <title>Genomic Encyclopedia of Archaeal and Bacterial Type Strains, Phase II (KMG-II): from individual species to whole genera.</title>
        <authorList>
            <person name="Goeker M."/>
        </authorList>
    </citation>
    <scope>NUCLEOTIDE SEQUENCE [LARGE SCALE GENOMIC DNA]</scope>
    <source>
        <strain evidence="1 2">DSM 28323</strain>
    </source>
</reference>
<organism evidence="1 2">
    <name type="scientific">Sediminibacterium goheungense</name>
    <dbReference type="NCBI Taxonomy" id="1086393"/>
    <lineage>
        <taxon>Bacteria</taxon>
        <taxon>Pseudomonadati</taxon>
        <taxon>Bacteroidota</taxon>
        <taxon>Chitinophagia</taxon>
        <taxon>Chitinophagales</taxon>
        <taxon>Chitinophagaceae</taxon>
        <taxon>Sediminibacterium</taxon>
    </lineage>
</organism>
<sequence>MQLQKSETHLSGQWIFEAGVMKEDEVAIRIKWLINNSLKMICNDSTGWKTLYQDLSDGRYWEHTYGQSEMHGGGPSELIHLTDQEAQLKYRLV</sequence>
<evidence type="ECO:0000313" key="1">
    <source>
        <dbReference type="EMBL" id="TDO28798.1"/>
    </source>
</evidence>
<dbReference type="InterPro" id="IPR028960">
    <property type="entry name" value="Imm27"/>
</dbReference>
<protein>
    <submittedName>
        <fullName evidence="1">Immunity protein 27 of polymorphic toxin system</fullName>
    </submittedName>
</protein>
<comment type="caution">
    <text evidence="1">The sequence shown here is derived from an EMBL/GenBank/DDBJ whole genome shotgun (WGS) entry which is preliminary data.</text>
</comment>
<dbReference type="Proteomes" id="UP000295741">
    <property type="component" value="Unassembled WGS sequence"/>
</dbReference>